<dbReference type="PANTHER" id="PTHR22916">
    <property type="entry name" value="GLYCOSYLTRANSFERASE"/>
    <property type="match status" value="1"/>
</dbReference>
<dbReference type="InterPro" id="IPR029044">
    <property type="entry name" value="Nucleotide-diphossugar_trans"/>
</dbReference>
<evidence type="ECO:0000259" key="3">
    <source>
        <dbReference type="Pfam" id="PF00535"/>
    </source>
</evidence>
<accession>A0A7T3RFI3</accession>
<feature type="domain" description="Glycosyltransferase 2-like" evidence="3">
    <location>
        <begin position="8"/>
        <end position="134"/>
    </location>
</feature>
<dbReference type="KEGG" id="tper:IWA51_06045"/>
<sequence>MVTESLISIIIPVYKVEKYIDRCMNSLVNQTWKNIEIILIDDGSPDKSGILCDKWAEKDKRVKVLHKLNGGVSSARNEGLKIAQGQYVGFIDPDDFVEIDTYEFLYKTLTDNDALISVVGWDNYLESDNDRLDLLSWKPVSFFDTIDCINAINREIYNRISLTWNKLFSRTVIDGLFYDENYINGEDRLYCIKAIAKGAELGGKIAYNMLPKYHYLQRKNSAGNKNFTPKDATLIPLCEEIIEIVKRYAPSAVSVANAQLSNSYFQLINMLDKTPNAYPEIRDELMKNFRKRFPRFLLEKNNFRRKIALLLFFINPTIYSSLGKIYRKIKGIKSF</sequence>
<dbReference type="AlphaFoldDB" id="A0A7T3RFI3"/>
<dbReference type="Gene3D" id="3.90.550.10">
    <property type="entry name" value="Spore Coat Polysaccharide Biosynthesis Protein SpsA, Chain A"/>
    <property type="match status" value="1"/>
</dbReference>
<evidence type="ECO:0000313" key="5">
    <source>
        <dbReference type="Proteomes" id="UP000595224"/>
    </source>
</evidence>
<gene>
    <name evidence="4" type="ORF">IWA51_06045</name>
</gene>
<evidence type="ECO:0000313" key="4">
    <source>
        <dbReference type="EMBL" id="QQA02136.1"/>
    </source>
</evidence>
<evidence type="ECO:0000256" key="1">
    <source>
        <dbReference type="ARBA" id="ARBA00022676"/>
    </source>
</evidence>
<reference evidence="4 5" key="1">
    <citation type="submission" date="2020-11" db="EMBL/GenBank/DDBJ databases">
        <title>Treponema Peruensis nv. sp., first commensal Treponema isolated from human feces.</title>
        <authorList>
            <person name="Belkhou C."/>
            <person name="Raes J."/>
        </authorList>
    </citation>
    <scope>NUCLEOTIDE SEQUENCE [LARGE SCALE GENOMIC DNA]</scope>
    <source>
        <strain evidence="4 5">RCC2812</strain>
    </source>
</reference>
<dbReference type="EMBL" id="CP064936">
    <property type="protein sequence ID" value="QQA02136.1"/>
    <property type="molecule type" value="Genomic_DNA"/>
</dbReference>
<keyword evidence="1" id="KW-0328">Glycosyltransferase</keyword>
<proteinExistence type="predicted"/>
<dbReference type="Proteomes" id="UP000595224">
    <property type="component" value="Chromosome"/>
</dbReference>
<dbReference type="RefSeq" id="WP_198443598.1">
    <property type="nucleotide sequence ID" value="NZ_CBCSHE010000006.1"/>
</dbReference>
<keyword evidence="2 4" id="KW-0808">Transferase</keyword>
<keyword evidence="5" id="KW-1185">Reference proteome</keyword>
<dbReference type="Pfam" id="PF00535">
    <property type="entry name" value="Glycos_transf_2"/>
    <property type="match status" value="1"/>
</dbReference>
<dbReference type="PANTHER" id="PTHR22916:SF51">
    <property type="entry name" value="GLYCOSYLTRANSFERASE EPSH-RELATED"/>
    <property type="match status" value="1"/>
</dbReference>
<dbReference type="SUPFAM" id="SSF53448">
    <property type="entry name" value="Nucleotide-diphospho-sugar transferases"/>
    <property type="match status" value="1"/>
</dbReference>
<protein>
    <submittedName>
        <fullName evidence="4">Glycosyltransferase</fullName>
    </submittedName>
</protein>
<dbReference type="GO" id="GO:0016758">
    <property type="term" value="F:hexosyltransferase activity"/>
    <property type="evidence" value="ECO:0007669"/>
    <property type="project" value="UniProtKB-ARBA"/>
</dbReference>
<name>A0A7T3RFI3_9SPIR</name>
<organism evidence="4 5">
    <name type="scientific">Treponema peruense</name>
    <dbReference type="NCBI Taxonomy" id="2787628"/>
    <lineage>
        <taxon>Bacteria</taxon>
        <taxon>Pseudomonadati</taxon>
        <taxon>Spirochaetota</taxon>
        <taxon>Spirochaetia</taxon>
        <taxon>Spirochaetales</taxon>
        <taxon>Treponemataceae</taxon>
        <taxon>Treponema</taxon>
    </lineage>
</organism>
<evidence type="ECO:0000256" key="2">
    <source>
        <dbReference type="ARBA" id="ARBA00022679"/>
    </source>
</evidence>
<dbReference type="InterPro" id="IPR001173">
    <property type="entry name" value="Glyco_trans_2-like"/>
</dbReference>
<dbReference type="CDD" id="cd00761">
    <property type="entry name" value="Glyco_tranf_GTA_type"/>
    <property type="match status" value="1"/>
</dbReference>